<name>A0A3A4R6B0_9BACT</name>
<protein>
    <submittedName>
        <fullName evidence="2">YjbQ family protein</fullName>
    </submittedName>
</protein>
<dbReference type="EMBL" id="QZJZ01000068">
    <property type="protein sequence ID" value="RJP58317.1"/>
    <property type="molecule type" value="Genomic_DNA"/>
</dbReference>
<comment type="caution">
    <text evidence="2">The sequence shown here is derived from an EMBL/GenBank/DDBJ whole genome shotgun (WGS) entry which is preliminary data.</text>
</comment>
<evidence type="ECO:0000313" key="2">
    <source>
        <dbReference type="EMBL" id="RJP58317.1"/>
    </source>
</evidence>
<dbReference type="NCBIfam" id="TIGR00149">
    <property type="entry name" value="TIGR00149_YjbQ"/>
    <property type="match status" value="1"/>
</dbReference>
<dbReference type="AlphaFoldDB" id="A0A3A4R6B0"/>
<reference evidence="2 3" key="1">
    <citation type="journal article" date="2017" name="ISME J.">
        <title>Energy and carbon metabolisms in a deep terrestrial subsurface fluid microbial community.</title>
        <authorList>
            <person name="Momper L."/>
            <person name="Jungbluth S.P."/>
            <person name="Lee M.D."/>
            <person name="Amend J.P."/>
        </authorList>
    </citation>
    <scope>NUCLEOTIDE SEQUENCE [LARGE SCALE GENOMIC DNA]</scope>
    <source>
        <strain evidence="2">SURF_26</strain>
    </source>
</reference>
<dbReference type="Gene3D" id="2.60.120.460">
    <property type="entry name" value="YjbQ-like"/>
    <property type="match status" value="1"/>
</dbReference>
<proteinExistence type="inferred from homology"/>
<organism evidence="2 3">
    <name type="scientific">Candidatus Auribacter fodinae</name>
    <dbReference type="NCBI Taxonomy" id="2093366"/>
    <lineage>
        <taxon>Bacteria</taxon>
        <taxon>Pseudomonadati</taxon>
        <taxon>Candidatus Auribacterota</taxon>
        <taxon>Candidatus Auribacteria</taxon>
        <taxon>Candidatus Auribacterales</taxon>
        <taxon>Candidatus Auribacteraceae</taxon>
        <taxon>Candidatus Auribacter</taxon>
    </lineage>
</organism>
<accession>A0A3A4R6B0</accession>
<sequence>MARFNTTISVTTSNHNELVDITHQVKRVVRDSGVTQGLCMVYVPHTTAGVTINENADPSVKSDILNALRHIVPDSLSYRHLEGNSPGHVKASLMGSSVTIPIRNGDLALGTWQGIFFAEFDGPRSRKADICVWE</sequence>
<dbReference type="SUPFAM" id="SSF111038">
    <property type="entry name" value="YjbQ-like"/>
    <property type="match status" value="1"/>
</dbReference>
<dbReference type="PANTHER" id="PTHR30615:SF8">
    <property type="entry name" value="UPF0047 PROTEIN C4A8.02C"/>
    <property type="match status" value="1"/>
</dbReference>
<dbReference type="InterPro" id="IPR001602">
    <property type="entry name" value="UPF0047_YjbQ-like"/>
</dbReference>
<dbReference type="PROSITE" id="PS01314">
    <property type="entry name" value="UPF0047"/>
    <property type="match status" value="1"/>
</dbReference>
<comment type="similarity">
    <text evidence="1">Belongs to the UPF0047 family.</text>
</comment>
<gene>
    <name evidence="2" type="ORF">C4541_08355</name>
</gene>
<dbReference type="PIRSF" id="PIRSF004681">
    <property type="entry name" value="UCP004681"/>
    <property type="match status" value="1"/>
</dbReference>
<dbReference type="Proteomes" id="UP000266426">
    <property type="component" value="Unassembled WGS sequence"/>
</dbReference>
<dbReference type="Pfam" id="PF01894">
    <property type="entry name" value="YjbQ"/>
    <property type="match status" value="1"/>
</dbReference>
<dbReference type="PANTHER" id="PTHR30615">
    <property type="entry name" value="UNCHARACTERIZED PROTEIN YJBQ-RELATED"/>
    <property type="match status" value="1"/>
</dbReference>
<evidence type="ECO:0000313" key="3">
    <source>
        <dbReference type="Proteomes" id="UP000266426"/>
    </source>
</evidence>
<evidence type="ECO:0000256" key="1">
    <source>
        <dbReference type="ARBA" id="ARBA00005534"/>
    </source>
</evidence>
<dbReference type="InterPro" id="IPR035917">
    <property type="entry name" value="YjbQ-like_sf"/>
</dbReference>